<dbReference type="PROSITE" id="PS50188">
    <property type="entry name" value="B302_SPRY"/>
    <property type="match status" value="1"/>
</dbReference>
<dbReference type="InterPro" id="IPR001870">
    <property type="entry name" value="B30.2/SPRY"/>
</dbReference>
<dbReference type="SUPFAM" id="SSF57845">
    <property type="entry name" value="B-box zinc-binding domain"/>
    <property type="match status" value="1"/>
</dbReference>
<dbReference type="InterPro" id="IPR000315">
    <property type="entry name" value="Znf_B-box"/>
</dbReference>
<dbReference type="Gene3D" id="4.10.830.40">
    <property type="match status" value="1"/>
</dbReference>
<dbReference type="RefSeq" id="XP_026003127.1">
    <property type="nucleotide sequence ID" value="XM_026147342.1"/>
</dbReference>
<dbReference type="Pfam" id="PF00622">
    <property type="entry name" value="SPRY"/>
    <property type="match status" value="1"/>
</dbReference>
<dbReference type="SUPFAM" id="SSF57850">
    <property type="entry name" value="RING/U-box"/>
    <property type="match status" value="1"/>
</dbReference>
<sequence length="543" mass="62079">MATASSLLSEERFLCCICLDVFTEPVSTPCGHNFCRPCIHKYWDSSDVCQCPFCKRTFSSRPELNVNTTMSELAAEFAKLVQVKVSTSDRELPEGTNVLCDICTGMKEKAVKSCLMCLTSFCVVHLEPHQRVSVLKSHKLIDPVINLDERMCKKHNKITELYCRTDKACVCVLCFKSDHKSHNVISLEEEYEAVLAKNDEVMANIHKMIQSRCDKIDAIEKSLDASQKEADEEKEASVQMFTDFIRSIQKSQADVVEVIEERHRVMKQKAEGFLKEMRMEVAELKSRISQLEQLSRSEDHHCLVQNFSSLRAPSSKGWSSAGVYSNLSFNEVRRAMAQVKQTADIILEKVPEIKMKRMREHAVDLTIDPDTAHCSLTISQDRKQVGTAEKQNLPKNPKRFEMYPEVLAKEGFTGGKFYFEVQVKDKSKWTVGVVRESVDRKGDTRLSVSDGYWTIGLSERKYYGYENSAVILVQLKKLQKVGIFVDYDKGVVSFYDVDFKSHIYSFSGFRFKDKLYPYFCPHYNTDKMNVAPLVITPVPHRLA</sequence>
<dbReference type="GO" id="GO:0005737">
    <property type="term" value="C:cytoplasm"/>
    <property type="evidence" value="ECO:0007669"/>
    <property type="project" value="UniProtKB-ARBA"/>
</dbReference>
<evidence type="ECO:0000256" key="1">
    <source>
        <dbReference type="ARBA" id="ARBA00022588"/>
    </source>
</evidence>
<evidence type="ECO:0000256" key="7">
    <source>
        <dbReference type="SAM" id="Coils"/>
    </source>
</evidence>
<reference evidence="11" key="2">
    <citation type="submission" date="2025-08" db="UniProtKB">
        <authorList>
            <consortium name="Ensembl"/>
        </authorList>
    </citation>
    <scope>IDENTIFICATION</scope>
</reference>
<dbReference type="GeneID" id="113009170"/>
<dbReference type="InterPro" id="IPR001841">
    <property type="entry name" value="Znf_RING"/>
</dbReference>
<evidence type="ECO:0000259" key="9">
    <source>
        <dbReference type="PROSITE" id="PS50119"/>
    </source>
</evidence>
<keyword evidence="2" id="KW-0479">Metal-binding</keyword>
<dbReference type="PROSITE" id="PS50119">
    <property type="entry name" value="ZF_BBOX"/>
    <property type="match status" value="1"/>
</dbReference>
<evidence type="ECO:0000259" key="8">
    <source>
        <dbReference type="PROSITE" id="PS50089"/>
    </source>
</evidence>
<keyword evidence="7" id="KW-0175">Coiled coil</keyword>
<feature type="domain" description="RING-type" evidence="8">
    <location>
        <begin position="15"/>
        <end position="55"/>
    </location>
</feature>
<dbReference type="GO" id="GO:0045087">
    <property type="term" value="P:innate immune response"/>
    <property type="evidence" value="ECO:0007669"/>
    <property type="project" value="UniProtKB-KW"/>
</dbReference>
<keyword evidence="1" id="KW-0399">Innate immunity</keyword>
<feature type="coiled-coil region" evidence="7">
    <location>
        <begin position="267"/>
        <end position="294"/>
    </location>
</feature>
<dbReference type="OrthoDB" id="265776at2759"/>
<evidence type="ECO:0000256" key="6">
    <source>
        <dbReference type="PROSITE-ProRule" id="PRU00024"/>
    </source>
</evidence>
<keyword evidence="3 6" id="KW-0863">Zinc-finger</keyword>
<proteinExistence type="predicted"/>
<organism evidence="11 12">
    <name type="scientific">Astatotilapia calliptera</name>
    <name type="common">Eastern happy</name>
    <name type="synonym">Chromis callipterus</name>
    <dbReference type="NCBI Taxonomy" id="8154"/>
    <lineage>
        <taxon>Eukaryota</taxon>
        <taxon>Metazoa</taxon>
        <taxon>Chordata</taxon>
        <taxon>Craniata</taxon>
        <taxon>Vertebrata</taxon>
        <taxon>Euteleostomi</taxon>
        <taxon>Actinopterygii</taxon>
        <taxon>Neopterygii</taxon>
        <taxon>Teleostei</taxon>
        <taxon>Neoteleostei</taxon>
        <taxon>Acanthomorphata</taxon>
        <taxon>Ovalentaria</taxon>
        <taxon>Cichlomorphae</taxon>
        <taxon>Cichliformes</taxon>
        <taxon>Cichlidae</taxon>
        <taxon>African cichlids</taxon>
        <taxon>Pseudocrenilabrinae</taxon>
        <taxon>Haplochromini</taxon>
        <taxon>Astatotilapia</taxon>
    </lineage>
</organism>
<dbReference type="Pfam" id="PF25600">
    <property type="entry name" value="TRIM_CC"/>
    <property type="match status" value="1"/>
</dbReference>
<dbReference type="InterPro" id="IPR003877">
    <property type="entry name" value="SPRY_dom"/>
</dbReference>
<dbReference type="Pfam" id="PF13765">
    <property type="entry name" value="PRY"/>
    <property type="match status" value="1"/>
</dbReference>
<feature type="coiled-coil region" evidence="7">
    <location>
        <begin position="184"/>
        <end position="236"/>
    </location>
</feature>
<dbReference type="InterPro" id="IPR043136">
    <property type="entry name" value="B30.2/SPRY_sf"/>
</dbReference>
<dbReference type="CDD" id="cd19769">
    <property type="entry name" value="Bbox2_TRIM16-like"/>
    <property type="match status" value="1"/>
</dbReference>
<feature type="domain" description="B30.2/SPRY" evidence="10">
    <location>
        <begin position="345"/>
        <end position="537"/>
    </location>
</feature>
<accession>A0A3P8R196</accession>
<dbReference type="PANTHER" id="PTHR25465:SF32">
    <property type="entry name" value="BLOODTHIRSTY-RELATED GENE FAMILY, MEMBER 16 ISOFORM X1-RELATED"/>
    <property type="match status" value="1"/>
</dbReference>
<keyword evidence="4" id="KW-0862">Zinc</keyword>
<dbReference type="Pfam" id="PF13445">
    <property type="entry name" value="zf-RING_UBOX"/>
    <property type="match status" value="1"/>
</dbReference>
<dbReference type="InterPro" id="IPR003879">
    <property type="entry name" value="Butyrophylin_SPRY"/>
</dbReference>
<dbReference type="Bgee" id="ENSACLG00000023608">
    <property type="expression patterns" value="Expressed in ovary and 2 other cell types or tissues"/>
</dbReference>
<dbReference type="InterPro" id="IPR017907">
    <property type="entry name" value="Znf_RING_CS"/>
</dbReference>
<dbReference type="PROSITE" id="PS50089">
    <property type="entry name" value="ZF_RING_2"/>
    <property type="match status" value="1"/>
</dbReference>
<evidence type="ECO:0000313" key="12">
    <source>
        <dbReference type="Proteomes" id="UP000265100"/>
    </source>
</evidence>
<evidence type="ECO:0000256" key="3">
    <source>
        <dbReference type="ARBA" id="ARBA00022771"/>
    </source>
</evidence>
<dbReference type="Ensembl" id="ENSACLT00000035691.2">
    <property type="protein sequence ID" value="ENSACLP00000034867.1"/>
    <property type="gene ID" value="ENSACLG00000023608.2"/>
</dbReference>
<evidence type="ECO:0000256" key="5">
    <source>
        <dbReference type="ARBA" id="ARBA00022859"/>
    </source>
</evidence>
<dbReference type="PANTHER" id="PTHR25465">
    <property type="entry name" value="B-BOX DOMAIN CONTAINING"/>
    <property type="match status" value="1"/>
</dbReference>
<dbReference type="Proteomes" id="UP000265100">
    <property type="component" value="Chromosome 17"/>
</dbReference>
<protein>
    <submittedName>
        <fullName evidence="11">Uncharacterized protein</fullName>
    </submittedName>
</protein>
<name>A0A3P8R196_ASTCA</name>
<keyword evidence="5" id="KW-0391">Immunity</keyword>
<dbReference type="Pfam" id="PF00643">
    <property type="entry name" value="zf-B_box"/>
    <property type="match status" value="1"/>
</dbReference>
<reference evidence="11" key="3">
    <citation type="submission" date="2025-09" db="UniProtKB">
        <authorList>
            <consortium name="Ensembl"/>
        </authorList>
    </citation>
    <scope>IDENTIFICATION</scope>
</reference>
<dbReference type="InterPro" id="IPR058030">
    <property type="entry name" value="TRIM8/14/16/25/29/45/65_CC"/>
</dbReference>
<dbReference type="CDD" id="cd13733">
    <property type="entry name" value="SPRY_PRY_C-I_1"/>
    <property type="match status" value="1"/>
</dbReference>
<dbReference type="Gene3D" id="3.30.40.10">
    <property type="entry name" value="Zinc/RING finger domain, C3HC4 (zinc finger)"/>
    <property type="match status" value="1"/>
</dbReference>
<dbReference type="GeneTree" id="ENSGT01040000240385"/>
<evidence type="ECO:0000256" key="2">
    <source>
        <dbReference type="ARBA" id="ARBA00022723"/>
    </source>
</evidence>
<reference evidence="11" key="1">
    <citation type="submission" date="2018-05" db="EMBL/GenBank/DDBJ databases">
        <authorList>
            <person name="Datahose"/>
        </authorList>
    </citation>
    <scope>NUCLEOTIDE SEQUENCE</scope>
</reference>
<dbReference type="InterPro" id="IPR006574">
    <property type="entry name" value="PRY"/>
</dbReference>
<dbReference type="InterPro" id="IPR051051">
    <property type="entry name" value="E3_ubiq-ligase_TRIM/RNF"/>
</dbReference>
<dbReference type="Gene3D" id="2.60.120.920">
    <property type="match status" value="1"/>
</dbReference>
<dbReference type="SMART" id="SM00449">
    <property type="entry name" value="SPRY"/>
    <property type="match status" value="1"/>
</dbReference>
<dbReference type="SMART" id="SM00184">
    <property type="entry name" value="RING"/>
    <property type="match status" value="1"/>
</dbReference>
<evidence type="ECO:0000313" key="11">
    <source>
        <dbReference type="Ensembl" id="ENSACLP00000034867.1"/>
    </source>
</evidence>
<dbReference type="FunFam" id="2.60.120.920:FF:000004">
    <property type="entry name" value="Butyrophilin subfamily 1 member A1"/>
    <property type="match status" value="1"/>
</dbReference>
<dbReference type="InterPro" id="IPR013083">
    <property type="entry name" value="Znf_RING/FYVE/PHD"/>
</dbReference>
<dbReference type="Gene3D" id="3.30.160.60">
    <property type="entry name" value="Classic Zinc Finger"/>
    <property type="match status" value="1"/>
</dbReference>
<dbReference type="SUPFAM" id="SSF49899">
    <property type="entry name" value="Concanavalin A-like lectins/glucanases"/>
    <property type="match status" value="1"/>
</dbReference>
<dbReference type="InterPro" id="IPR027370">
    <property type="entry name" value="Znf-RING_euk"/>
</dbReference>
<feature type="domain" description="B box-type" evidence="9">
    <location>
        <begin position="147"/>
        <end position="187"/>
    </location>
</feature>
<dbReference type="SMART" id="SM00336">
    <property type="entry name" value="BBOX"/>
    <property type="match status" value="2"/>
</dbReference>
<dbReference type="SMART" id="SM00589">
    <property type="entry name" value="PRY"/>
    <property type="match status" value="1"/>
</dbReference>
<evidence type="ECO:0000259" key="10">
    <source>
        <dbReference type="PROSITE" id="PS50188"/>
    </source>
</evidence>
<evidence type="ECO:0000256" key="4">
    <source>
        <dbReference type="ARBA" id="ARBA00022833"/>
    </source>
</evidence>
<dbReference type="InterPro" id="IPR013320">
    <property type="entry name" value="ConA-like_dom_sf"/>
</dbReference>
<dbReference type="GO" id="GO:0008270">
    <property type="term" value="F:zinc ion binding"/>
    <property type="evidence" value="ECO:0007669"/>
    <property type="project" value="UniProtKB-KW"/>
</dbReference>
<dbReference type="PROSITE" id="PS00518">
    <property type="entry name" value="ZF_RING_1"/>
    <property type="match status" value="1"/>
</dbReference>
<keyword evidence="12" id="KW-1185">Reference proteome</keyword>
<dbReference type="PRINTS" id="PR01407">
    <property type="entry name" value="BUTYPHLNCDUF"/>
</dbReference>
<dbReference type="AlphaFoldDB" id="A0A3P8R196"/>
<dbReference type="OMA" id="RSEDHHC"/>
<dbReference type="STRING" id="8154.ENSACLP00000034867"/>